<dbReference type="Gene3D" id="3.40.960.10">
    <property type="entry name" value="VSR Endonuclease"/>
    <property type="match status" value="1"/>
</dbReference>
<dbReference type="SUPFAM" id="SSF53098">
    <property type="entry name" value="Ribonuclease H-like"/>
    <property type="match status" value="1"/>
</dbReference>
<evidence type="ECO:0000256" key="3">
    <source>
        <dbReference type="ARBA" id="ARBA00022679"/>
    </source>
</evidence>
<evidence type="ECO:0000256" key="5">
    <source>
        <dbReference type="ARBA" id="ARBA00022705"/>
    </source>
</evidence>
<gene>
    <name evidence="10" type="primary">AVEN_179809_1</name>
    <name evidence="10" type="ORF">CDAR_81321</name>
</gene>
<keyword evidence="5" id="KW-0235">DNA replication</keyword>
<dbReference type="GO" id="GO:0003887">
    <property type="term" value="F:DNA-directed DNA polymerase activity"/>
    <property type="evidence" value="ECO:0007669"/>
    <property type="project" value="UniProtKB-KW"/>
</dbReference>
<keyword evidence="4" id="KW-0548">Nucleotidyltransferase</keyword>
<keyword evidence="11" id="KW-1185">Reference proteome</keyword>
<dbReference type="Gene3D" id="3.30.420.10">
    <property type="entry name" value="Ribonuclease H-like superfamily/Ribonuclease H"/>
    <property type="match status" value="1"/>
</dbReference>
<dbReference type="Gene3D" id="3.90.1600.10">
    <property type="entry name" value="Palm domain of DNA polymerase"/>
    <property type="match status" value="1"/>
</dbReference>
<organism evidence="10 11">
    <name type="scientific">Caerostris darwini</name>
    <dbReference type="NCBI Taxonomy" id="1538125"/>
    <lineage>
        <taxon>Eukaryota</taxon>
        <taxon>Metazoa</taxon>
        <taxon>Ecdysozoa</taxon>
        <taxon>Arthropoda</taxon>
        <taxon>Chelicerata</taxon>
        <taxon>Arachnida</taxon>
        <taxon>Araneae</taxon>
        <taxon>Araneomorphae</taxon>
        <taxon>Entelegynae</taxon>
        <taxon>Araneoidea</taxon>
        <taxon>Araneidae</taxon>
        <taxon>Caerostris</taxon>
    </lineage>
</organism>
<sequence>MQTFQSGGGISDAEVVDLNDAVIILAKSRRKNKKCQAEEIIFKARVDPERLPSGIADVPLGTIIGAVRQLFLTIIERTTETLAPTDLIRFYIQDDPPISTTIMPVSDLIIEKILTEILKVTYKGKERPLRINLWHHDNHYDVIKSVKGFFGSSYYCENCEKPYSHCEAHQCPKACYICLRMSCPPGQPQRCKDCDRLCVSERCYQAHKAVTEKDEKSLCDKIYQCRICCKVIRRNECRQELHRCGTTKCPSCNQCMIATEHFCYLKKMSPKRPNERLIFFGFEMDQSSGEHIVNFALAQYADGTEKKFGYSACENFCAWLYTPELKGFTAIARNIKGFDGQFIMAWILKQGMTPDVIPNGELIMSILPPFLKIRIIDSLNFLPMPLSDVDILRRCCLEFRSQFQEITKVDPFQYVNIASAYMAVFRSLHVTPNTIAMVPIHGYVNDIRYSPDSIRWLDFVSHNENIATLHALNGTGEKKIHGIFVDGYCLETNTVYQFHGCFYHGYPICYDSDSVHPLKGISMATVKENTDMTSAVLRSKGFQVVELWEHEFAEEKKKNPQLQKILESHSIQNRLNPRDAFFSGRTNALKLFYEGRAKYVDFTSLYPWVNKYCVYPIGHPEIITKDFKDVDNYFGLILCRVISPRALYLPVLPYRCQGKLMFPLCPTCTESMQQTTCIHSDEERSLIGTWVNEEVKLAKRKGYIIAEESSGWPRECETPSQKNTYITRYKILEGITLDENNICKNPGRRQVAKLALNSFWGRFGMNTNKGQLTFVNNVVAFNKHINDPKKQIKNIYLPSEEVAAIQWQSSQNFVKQDTSTNIFIAAFTTAWARLKLYQEMDKLGENVLYHDTDSIIYATDGMNDPPLGNFLGEFTDELEGDEITTFVSGGPKNYGYKTKNGETCCKIRGFTLNYRNIQLLNFYSVRDLILSLEDTVITLCNPAKICRVPKKRKIVNKVEMKNYRSL</sequence>
<dbReference type="GO" id="GO:0042575">
    <property type="term" value="C:DNA polymerase complex"/>
    <property type="evidence" value="ECO:0007669"/>
    <property type="project" value="UniProtKB-ARBA"/>
</dbReference>
<dbReference type="PANTHER" id="PTHR33568:SF3">
    <property type="entry name" value="DNA-DIRECTED DNA POLYMERASE"/>
    <property type="match status" value="1"/>
</dbReference>
<evidence type="ECO:0000256" key="8">
    <source>
        <dbReference type="ARBA" id="ARBA00049244"/>
    </source>
</evidence>
<dbReference type="Gene3D" id="1.10.287.690">
    <property type="entry name" value="Helix hairpin bin"/>
    <property type="match status" value="1"/>
</dbReference>
<keyword evidence="7" id="KW-0238">DNA-binding</keyword>
<dbReference type="SUPFAM" id="SSF56672">
    <property type="entry name" value="DNA/RNA polymerases"/>
    <property type="match status" value="1"/>
</dbReference>
<dbReference type="GO" id="GO:0000166">
    <property type="term" value="F:nucleotide binding"/>
    <property type="evidence" value="ECO:0007669"/>
    <property type="project" value="InterPro"/>
</dbReference>
<evidence type="ECO:0000256" key="6">
    <source>
        <dbReference type="ARBA" id="ARBA00022932"/>
    </source>
</evidence>
<evidence type="ECO:0000313" key="10">
    <source>
        <dbReference type="EMBL" id="GIX71553.1"/>
    </source>
</evidence>
<dbReference type="Proteomes" id="UP001054837">
    <property type="component" value="Unassembled WGS sequence"/>
</dbReference>
<reference evidence="10 11" key="1">
    <citation type="submission" date="2021-06" db="EMBL/GenBank/DDBJ databases">
        <title>Caerostris darwini draft genome.</title>
        <authorList>
            <person name="Kono N."/>
            <person name="Arakawa K."/>
        </authorList>
    </citation>
    <scope>NUCLEOTIDE SEQUENCE [LARGE SCALE GENOMIC DNA]</scope>
</reference>
<comment type="similarity">
    <text evidence="1">Belongs to the DNA polymerase type-B family.</text>
</comment>
<evidence type="ECO:0000259" key="9">
    <source>
        <dbReference type="Pfam" id="PF03175"/>
    </source>
</evidence>
<dbReference type="InterPro" id="IPR043502">
    <property type="entry name" value="DNA/RNA_pol_sf"/>
</dbReference>
<name>A0AAV4MI24_9ARAC</name>
<accession>A0AAV4MI24</accession>
<dbReference type="InterPro" id="IPR012337">
    <property type="entry name" value="RNaseH-like_sf"/>
</dbReference>
<protein>
    <recommendedName>
        <fullName evidence="2">DNA-directed DNA polymerase</fullName>
        <ecNumber evidence="2">2.7.7.7</ecNumber>
    </recommendedName>
</protein>
<evidence type="ECO:0000256" key="2">
    <source>
        <dbReference type="ARBA" id="ARBA00012417"/>
    </source>
</evidence>
<comment type="catalytic activity">
    <reaction evidence="8">
        <text>DNA(n) + a 2'-deoxyribonucleoside 5'-triphosphate = DNA(n+1) + diphosphate</text>
        <dbReference type="Rhea" id="RHEA:22508"/>
        <dbReference type="Rhea" id="RHEA-COMP:17339"/>
        <dbReference type="Rhea" id="RHEA-COMP:17340"/>
        <dbReference type="ChEBI" id="CHEBI:33019"/>
        <dbReference type="ChEBI" id="CHEBI:61560"/>
        <dbReference type="ChEBI" id="CHEBI:173112"/>
        <dbReference type="EC" id="2.7.7.7"/>
    </reaction>
</comment>
<evidence type="ECO:0000256" key="7">
    <source>
        <dbReference type="ARBA" id="ARBA00023125"/>
    </source>
</evidence>
<dbReference type="PANTHER" id="PTHR33568">
    <property type="entry name" value="DNA POLYMERASE"/>
    <property type="match status" value="1"/>
</dbReference>
<keyword evidence="3" id="KW-0808">Transferase</keyword>
<evidence type="ECO:0000256" key="4">
    <source>
        <dbReference type="ARBA" id="ARBA00022695"/>
    </source>
</evidence>
<feature type="domain" description="DNA-directed DNA polymerase family B mitochondria/virus" evidence="9">
    <location>
        <begin position="388"/>
        <end position="841"/>
    </location>
</feature>
<dbReference type="InterPro" id="IPR004868">
    <property type="entry name" value="DNA-dir_DNA_pol_B_mt/vir"/>
</dbReference>
<dbReference type="InterPro" id="IPR023211">
    <property type="entry name" value="DNA_pol_palm_dom_sf"/>
</dbReference>
<comment type="caution">
    <text evidence="10">The sequence shown here is derived from an EMBL/GenBank/DDBJ whole genome shotgun (WGS) entry which is preliminary data.</text>
</comment>
<evidence type="ECO:0000313" key="11">
    <source>
        <dbReference type="Proteomes" id="UP001054837"/>
    </source>
</evidence>
<evidence type="ECO:0000256" key="1">
    <source>
        <dbReference type="ARBA" id="ARBA00005755"/>
    </source>
</evidence>
<dbReference type="GO" id="GO:0006260">
    <property type="term" value="P:DNA replication"/>
    <property type="evidence" value="ECO:0007669"/>
    <property type="project" value="UniProtKB-KW"/>
</dbReference>
<proteinExistence type="inferred from homology"/>
<dbReference type="AlphaFoldDB" id="A0AAV4MI24"/>
<keyword evidence="6 10" id="KW-0239">DNA-directed DNA polymerase</keyword>
<dbReference type="EMBL" id="BPLQ01000457">
    <property type="protein sequence ID" value="GIX71553.1"/>
    <property type="molecule type" value="Genomic_DNA"/>
</dbReference>
<dbReference type="EC" id="2.7.7.7" evidence="2"/>
<dbReference type="InterPro" id="IPR036397">
    <property type="entry name" value="RNaseH_sf"/>
</dbReference>
<dbReference type="Pfam" id="PF03175">
    <property type="entry name" value="DNA_pol_B_2"/>
    <property type="match status" value="1"/>
</dbReference>
<dbReference type="GO" id="GO:0003677">
    <property type="term" value="F:DNA binding"/>
    <property type="evidence" value="ECO:0007669"/>
    <property type="project" value="UniProtKB-KW"/>
</dbReference>